<protein>
    <submittedName>
        <fullName evidence="1">Uncharacterized protein</fullName>
    </submittedName>
</protein>
<accession>A0A1Y3BBV4</accession>
<gene>
    <name evidence="1" type="ORF">BLA29_014983</name>
</gene>
<evidence type="ECO:0000313" key="1">
    <source>
        <dbReference type="EMBL" id="OTF78352.1"/>
    </source>
</evidence>
<name>A0A1Y3BBV4_EURMA</name>
<dbReference type="Proteomes" id="UP000194236">
    <property type="component" value="Unassembled WGS sequence"/>
</dbReference>
<comment type="caution">
    <text evidence="1">The sequence shown here is derived from an EMBL/GenBank/DDBJ whole genome shotgun (WGS) entry which is preliminary data.</text>
</comment>
<keyword evidence="2" id="KW-1185">Reference proteome</keyword>
<dbReference type="EMBL" id="MUJZ01028273">
    <property type="protein sequence ID" value="OTF78352.1"/>
    <property type="molecule type" value="Genomic_DNA"/>
</dbReference>
<proteinExistence type="predicted"/>
<sequence>MPLMTIKLNAH</sequence>
<evidence type="ECO:0000313" key="2">
    <source>
        <dbReference type="Proteomes" id="UP000194236"/>
    </source>
</evidence>
<reference evidence="1 2" key="1">
    <citation type="submission" date="2017-03" db="EMBL/GenBank/DDBJ databases">
        <title>Genome Survey of Euroglyphus maynei.</title>
        <authorList>
            <person name="Arlian L.G."/>
            <person name="Morgan M.S."/>
            <person name="Rider S.D."/>
        </authorList>
    </citation>
    <scope>NUCLEOTIDE SEQUENCE [LARGE SCALE GENOMIC DNA]</scope>
    <source>
        <strain evidence="1">Arlian Lab</strain>
        <tissue evidence="1">Whole body</tissue>
    </source>
</reference>
<organism evidence="1 2">
    <name type="scientific">Euroglyphus maynei</name>
    <name type="common">Mayne's house dust mite</name>
    <dbReference type="NCBI Taxonomy" id="6958"/>
    <lineage>
        <taxon>Eukaryota</taxon>
        <taxon>Metazoa</taxon>
        <taxon>Ecdysozoa</taxon>
        <taxon>Arthropoda</taxon>
        <taxon>Chelicerata</taxon>
        <taxon>Arachnida</taxon>
        <taxon>Acari</taxon>
        <taxon>Acariformes</taxon>
        <taxon>Sarcoptiformes</taxon>
        <taxon>Astigmata</taxon>
        <taxon>Psoroptidia</taxon>
        <taxon>Analgoidea</taxon>
        <taxon>Pyroglyphidae</taxon>
        <taxon>Pyroglyphinae</taxon>
        <taxon>Euroglyphus</taxon>
    </lineage>
</organism>